<protein>
    <submittedName>
        <fullName evidence="4">Peptidoglycan-binding protein</fullName>
    </submittedName>
</protein>
<dbReference type="Proteomes" id="UP000011841">
    <property type="component" value="Chromosome"/>
</dbReference>
<dbReference type="KEGG" id="aol:S58_47060"/>
<dbReference type="HOGENOM" id="CLU_540451_0_0_5"/>
<dbReference type="InterPro" id="IPR007921">
    <property type="entry name" value="CHAP_dom"/>
</dbReference>
<name>M4ZB67_9BRAD</name>
<dbReference type="Pfam" id="PF08924">
    <property type="entry name" value="Rv2525c_GlyHyd-like"/>
    <property type="match status" value="1"/>
</dbReference>
<dbReference type="InterPro" id="IPR002477">
    <property type="entry name" value="Peptidoglycan-bd-like"/>
</dbReference>
<dbReference type="EMBL" id="AP012603">
    <property type="protein sequence ID" value="BAM90686.1"/>
    <property type="molecule type" value="Genomic_DNA"/>
</dbReference>
<dbReference type="Gene3D" id="3.20.20.80">
    <property type="entry name" value="Glycosidases"/>
    <property type="match status" value="1"/>
</dbReference>
<dbReference type="PATRIC" id="fig|1245469.3.peg.4814"/>
<proteinExistence type="predicted"/>
<dbReference type="OrthoDB" id="5395100at2"/>
<dbReference type="GeneID" id="301821012"/>
<evidence type="ECO:0000259" key="2">
    <source>
        <dbReference type="Pfam" id="PF05257"/>
    </source>
</evidence>
<feature type="domain" description="Peptidoglycan binding-like" evidence="1">
    <location>
        <begin position="260"/>
        <end position="320"/>
    </location>
</feature>
<feature type="domain" description="Rv2525c-like glycoside hydrolase-like" evidence="3">
    <location>
        <begin position="19"/>
        <end position="180"/>
    </location>
</feature>
<dbReference type="RefSeq" id="WP_015667776.1">
    <property type="nucleotide sequence ID" value="NC_020453.1"/>
</dbReference>
<dbReference type="STRING" id="1245469.S58_47060"/>
<sequence>MAFVALDTNQTSTRMVPCMRAQGITAIGRYYTRNRSNPKILKPDEARALSAAGIRIWPVYQIRHRLRADFSAIKGKQEAEDALDYAQHVIGQPAGSAIYFSADFDATEADVSIAIRPHFEAIAAAFERAGRPYRIGVYSSGAVCRTLLDAGLVQLTWLSQSTGFRGTAQFNASRRWNILQGMPVRHFCNFDDDVDPDQLNLELPDFGGFLLGQAAQPQAVADAVAPAMAPAADAAPAELDFPAAPSFPGQPLHRGQFGSASVKAVQNRLNELRFGPLVVDGDFGEGTQNAVFHFQARNSTPNGQPLQITGEVDAATWAALFGPGAVFNSADFDRNASIRQLVIDIAASQIGVVEQPRGSNRGPEVDVYIRTAGLDPTTDSFPWCVCFLYWVFNQAAKIKGIENPLPKTAGVIALWTLARRTDAQIVHKSEVSAQTVKPGMIFALDLGGGKGHAGLVIEVSGDNIVTIEGNTNPGGSSDGFGVFRRDARPLSNSVLLGYLDFCEP</sequence>
<dbReference type="Gene3D" id="1.10.101.10">
    <property type="entry name" value="PGBD-like superfamily/PGBD"/>
    <property type="match status" value="1"/>
</dbReference>
<dbReference type="SUPFAM" id="SSF47090">
    <property type="entry name" value="PGBD-like"/>
    <property type="match status" value="1"/>
</dbReference>
<evidence type="ECO:0000259" key="3">
    <source>
        <dbReference type="Pfam" id="PF08924"/>
    </source>
</evidence>
<evidence type="ECO:0000313" key="5">
    <source>
        <dbReference type="Proteomes" id="UP000011841"/>
    </source>
</evidence>
<accession>M4ZB67</accession>
<dbReference type="Pfam" id="PF01471">
    <property type="entry name" value="PG_binding_1"/>
    <property type="match status" value="1"/>
</dbReference>
<dbReference type="eggNOG" id="COG3409">
    <property type="taxonomic scope" value="Bacteria"/>
</dbReference>
<dbReference type="InterPro" id="IPR036366">
    <property type="entry name" value="PGBDSf"/>
</dbReference>
<reference evidence="4 5" key="1">
    <citation type="journal article" date="2013" name="Appl. Environ. Microbiol.">
        <title>Genome analysis suggests that the soil oligotrophic bacterium Agromonas oligotrophica (Bradyrhizobium oligotrophicum) is a nitrogen-fixing symbiont of Aeschynomene indica.</title>
        <authorList>
            <person name="Okubo T."/>
            <person name="Fukushima S."/>
            <person name="Itakura M."/>
            <person name="Oshima K."/>
            <person name="Longtonglang A."/>
            <person name="Teaumroong N."/>
            <person name="Mitsui H."/>
            <person name="Hattori M."/>
            <person name="Hattori R."/>
            <person name="Hattori T."/>
            <person name="Minamisawa K."/>
        </authorList>
    </citation>
    <scope>NUCLEOTIDE SEQUENCE [LARGE SCALE GENOMIC DNA]</scope>
    <source>
        <strain evidence="4 5">S58</strain>
    </source>
</reference>
<dbReference type="SUPFAM" id="SSF51445">
    <property type="entry name" value="(Trans)glycosidases"/>
    <property type="match status" value="1"/>
</dbReference>
<dbReference type="AlphaFoldDB" id="M4ZB67"/>
<keyword evidence="5" id="KW-1185">Reference proteome</keyword>
<dbReference type="InterPro" id="IPR036365">
    <property type="entry name" value="PGBD-like_sf"/>
</dbReference>
<organism evidence="4 5">
    <name type="scientific">Bradyrhizobium oligotrophicum S58</name>
    <dbReference type="NCBI Taxonomy" id="1245469"/>
    <lineage>
        <taxon>Bacteria</taxon>
        <taxon>Pseudomonadati</taxon>
        <taxon>Pseudomonadota</taxon>
        <taxon>Alphaproteobacteria</taxon>
        <taxon>Hyphomicrobiales</taxon>
        <taxon>Nitrobacteraceae</taxon>
        <taxon>Bradyrhizobium</taxon>
    </lineage>
</organism>
<evidence type="ECO:0000259" key="1">
    <source>
        <dbReference type="Pfam" id="PF01471"/>
    </source>
</evidence>
<dbReference type="InterPro" id="IPR017853">
    <property type="entry name" value="GH"/>
</dbReference>
<feature type="domain" description="Peptidase C51" evidence="2">
    <location>
        <begin position="378"/>
        <end position="470"/>
    </location>
</feature>
<dbReference type="InterPro" id="IPR015020">
    <property type="entry name" value="Rv2525c-like_Glyco_Hydro-like"/>
</dbReference>
<gene>
    <name evidence="4" type="ORF">S58_47060</name>
</gene>
<dbReference type="Pfam" id="PF05257">
    <property type="entry name" value="CHAP"/>
    <property type="match status" value="1"/>
</dbReference>
<evidence type="ECO:0000313" key="4">
    <source>
        <dbReference type="EMBL" id="BAM90686.1"/>
    </source>
</evidence>